<keyword evidence="3 4" id="KW-0808">Transferase</keyword>
<sequence>MSGNKNPTNLKLEELVEKAGVSKHVLEDPERVVCDDVWTEERERLAQEHLKQDKSTIPEFWQKKYEKEAAKSWDKFYKRNSTNFYKDRHYLHLVFQDLGEIPETGETRTLLEVGSGVGNAALPLLEVNPALNIVAIDFADSAIELLKKQPLYDEARVAASVCDITNDALPDAAFANGGVDFALFLFCLSALHPDKMKDAVKKVVAAIKPGGKLFFRDYGRYDQASLEASCFSATTADMIRLSFDSALGASCKKISTFVKTTHARTTLPQRRWSRFSPKLDWSQWKTSMQENFYVRQDNTRAYYFTTEEVEQIFTEAGLVPVENEYIRRQYANRQQNVVRFRVWVHAIFEKPVTATDATQT</sequence>
<dbReference type="STRING" id="4795.A0A225WIX4"/>
<dbReference type="GO" id="GO:0008173">
    <property type="term" value="F:RNA methyltransferase activity"/>
    <property type="evidence" value="ECO:0007669"/>
    <property type="project" value="UniProtKB-ARBA"/>
</dbReference>
<dbReference type="AlphaFoldDB" id="A0A225WIX4"/>
<evidence type="ECO:0000256" key="3">
    <source>
        <dbReference type="ARBA" id="ARBA00022679"/>
    </source>
</evidence>
<dbReference type="Gene3D" id="3.40.50.150">
    <property type="entry name" value="Vaccinia Virus protein VP39"/>
    <property type="match status" value="1"/>
</dbReference>
<name>A0A225WIX4_9STRA</name>
<evidence type="ECO:0000256" key="4">
    <source>
        <dbReference type="PIRNR" id="PIRNR037755"/>
    </source>
</evidence>
<comment type="function">
    <text evidence="4">S-adenosyl-L-methionine-dependent methyltransferase.</text>
</comment>
<dbReference type="OrthoDB" id="417697at2759"/>
<dbReference type="EC" id="2.1.1.-" evidence="4"/>
<dbReference type="InterPro" id="IPR026113">
    <property type="entry name" value="METTL2/6/8-like"/>
</dbReference>
<evidence type="ECO:0000313" key="7">
    <source>
        <dbReference type="Proteomes" id="UP000198211"/>
    </source>
</evidence>
<dbReference type="GO" id="GO:0032259">
    <property type="term" value="P:methylation"/>
    <property type="evidence" value="ECO:0007669"/>
    <property type="project" value="UniProtKB-KW"/>
</dbReference>
<dbReference type="Pfam" id="PF08242">
    <property type="entry name" value="Methyltransf_12"/>
    <property type="match status" value="1"/>
</dbReference>
<protein>
    <recommendedName>
        <fullName evidence="4">tRNA N(3)-methylcytidine methyltransferase</fullName>
        <ecNumber evidence="4">2.1.1.-</ecNumber>
    </recommendedName>
</protein>
<evidence type="ECO:0000256" key="1">
    <source>
        <dbReference type="ARBA" id="ARBA00009725"/>
    </source>
</evidence>
<dbReference type="GO" id="GO:0008757">
    <property type="term" value="F:S-adenosylmethionine-dependent methyltransferase activity"/>
    <property type="evidence" value="ECO:0007669"/>
    <property type="project" value="UniProtKB-ARBA"/>
</dbReference>
<dbReference type="CDD" id="cd02440">
    <property type="entry name" value="AdoMet_MTases"/>
    <property type="match status" value="1"/>
</dbReference>
<feature type="domain" description="Methyltransferase type 12" evidence="5">
    <location>
        <begin position="111"/>
        <end position="213"/>
    </location>
</feature>
<keyword evidence="2 4" id="KW-0489">Methyltransferase</keyword>
<comment type="similarity">
    <text evidence="1 4">Belongs to the methyltransferase superfamily. METL family.</text>
</comment>
<evidence type="ECO:0000259" key="5">
    <source>
        <dbReference type="Pfam" id="PF08242"/>
    </source>
</evidence>
<reference evidence="7" key="1">
    <citation type="submission" date="2017-03" db="EMBL/GenBank/DDBJ databases">
        <title>Phytopthora megakarya and P. palmivora, two closely related causual agents of cacao black pod achieved similar genome size and gene model numbers by different mechanisms.</title>
        <authorList>
            <person name="Ali S."/>
            <person name="Shao J."/>
            <person name="Larry D.J."/>
            <person name="Kronmiller B."/>
            <person name="Shen D."/>
            <person name="Strem M.D."/>
            <person name="Melnick R.L."/>
            <person name="Guiltinan M.J."/>
            <person name="Tyler B.M."/>
            <person name="Meinhardt L.W."/>
            <person name="Bailey B.A."/>
        </authorList>
    </citation>
    <scope>NUCLEOTIDE SEQUENCE [LARGE SCALE GENOMIC DNA]</scope>
    <source>
        <strain evidence="7">zdho120</strain>
    </source>
</reference>
<comment type="caution">
    <text evidence="6">The sequence shown here is derived from an EMBL/GenBank/DDBJ whole genome shotgun (WGS) entry which is preliminary data.</text>
</comment>
<proteinExistence type="inferred from homology"/>
<dbReference type="PANTHER" id="PTHR22809:SF5">
    <property type="entry name" value="TRNA N(3)-METHYLCYTIDINE METHYLTRANSFERASE METTL6"/>
    <property type="match status" value="1"/>
</dbReference>
<organism evidence="6 7">
    <name type="scientific">Phytophthora megakarya</name>
    <dbReference type="NCBI Taxonomy" id="4795"/>
    <lineage>
        <taxon>Eukaryota</taxon>
        <taxon>Sar</taxon>
        <taxon>Stramenopiles</taxon>
        <taxon>Oomycota</taxon>
        <taxon>Peronosporomycetes</taxon>
        <taxon>Peronosporales</taxon>
        <taxon>Peronosporaceae</taxon>
        <taxon>Phytophthora</taxon>
    </lineage>
</organism>
<evidence type="ECO:0000256" key="2">
    <source>
        <dbReference type="ARBA" id="ARBA00022603"/>
    </source>
</evidence>
<gene>
    <name evidence="6" type="ORF">PHMEG_0009155</name>
</gene>
<accession>A0A225WIX4</accession>
<dbReference type="InterPro" id="IPR029063">
    <property type="entry name" value="SAM-dependent_MTases_sf"/>
</dbReference>
<evidence type="ECO:0000313" key="6">
    <source>
        <dbReference type="EMBL" id="OWZ16967.1"/>
    </source>
</evidence>
<dbReference type="SUPFAM" id="SSF53335">
    <property type="entry name" value="S-adenosyl-L-methionine-dependent methyltransferases"/>
    <property type="match status" value="1"/>
</dbReference>
<keyword evidence="7" id="KW-1185">Reference proteome</keyword>
<dbReference type="PIRSF" id="PIRSF037755">
    <property type="entry name" value="Mettl2_prd"/>
    <property type="match status" value="1"/>
</dbReference>
<dbReference type="Proteomes" id="UP000198211">
    <property type="component" value="Unassembled WGS sequence"/>
</dbReference>
<dbReference type="PANTHER" id="PTHR22809">
    <property type="entry name" value="METHYLTRANSFERASE-RELATED"/>
    <property type="match status" value="1"/>
</dbReference>
<dbReference type="InterPro" id="IPR013217">
    <property type="entry name" value="Methyltransf_12"/>
</dbReference>
<dbReference type="EMBL" id="NBNE01000835">
    <property type="protein sequence ID" value="OWZ16967.1"/>
    <property type="molecule type" value="Genomic_DNA"/>
</dbReference>